<comment type="caution">
    <text evidence="2">The sequence shown here is derived from an EMBL/GenBank/DDBJ whole genome shotgun (WGS) entry which is preliminary data.</text>
</comment>
<feature type="transmembrane region" description="Helical" evidence="1">
    <location>
        <begin position="280"/>
        <end position="299"/>
    </location>
</feature>
<accession>A0A6G0JSA1</accession>
<gene>
    <name evidence="2" type="ORF">PF010_g28023</name>
</gene>
<keyword evidence="1" id="KW-0472">Membrane</keyword>
<name>A0A6G0JSA1_9STRA</name>
<dbReference type="EMBL" id="QXFX01004008">
    <property type="protein sequence ID" value="KAE9065888.1"/>
    <property type="molecule type" value="Genomic_DNA"/>
</dbReference>
<evidence type="ECO:0000313" key="3">
    <source>
        <dbReference type="Proteomes" id="UP000488956"/>
    </source>
</evidence>
<sequence length="411" mass="46243">MVLEEVHTDEELVSASIDDARLHGHRLPVCVPHVERPHADDVQHESSNAFYHLYRGRSSCSFSPQHPVGAGHRISGAAVQFHGQSLALHVHGCRRQPIFSQHTRVVVIHSCAVRCCSLLDKPYLGHWSVLRPPYASLLLTPAREPFARVAALLFSSRPLLTIQRGHGRFHVLRVRHCFVLPVFCIRRSPPLGSTLPLLRHPAHIGDSMRVHRFTVVLTGQLRAARHRHIAVDCWGDAFLRFGYCTARLEVIDVRNTRLAAYRSGIAAFLSPQPVAARREAAAFLSFLSLLTVLSGLLVVRRRRPHLAQGRHGGAHRRHVALGSLLVSPRQLIIQIDASCRFHSRHVSVSYHRTSARLHHLFVSAFNLSLSRLTEVPLAHRVRDAQLSRQLRVLTERRVFHSPLVLFVLAGF</sequence>
<keyword evidence="1" id="KW-1133">Transmembrane helix</keyword>
<evidence type="ECO:0000313" key="2">
    <source>
        <dbReference type="EMBL" id="KAE9065888.1"/>
    </source>
</evidence>
<evidence type="ECO:0000256" key="1">
    <source>
        <dbReference type="SAM" id="Phobius"/>
    </source>
</evidence>
<protein>
    <submittedName>
        <fullName evidence="2">Uncharacterized protein</fullName>
    </submittedName>
</protein>
<dbReference type="AlphaFoldDB" id="A0A6G0JSA1"/>
<keyword evidence="1" id="KW-0812">Transmembrane</keyword>
<organism evidence="2 3">
    <name type="scientific">Phytophthora fragariae</name>
    <dbReference type="NCBI Taxonomy" id="53985"/>
    <lineage>
        <taxon>Eukaryota</taxon>
        <taxon>Sar</taxon>
        <taxon>Stramenopiles</taxon>
        <taxon>Oomycota</taxon>
        <taxon>Peronosporomycetes</taxon>
        <taxon>Peronosporales</taxon>
        <taxon>Peronosporaceae</taxon>
        <taxon>Phytophthora</taxon>
    </lineage>
</organism>
<reference evidence="2 3" key="1">
    <citation type="submission" date="2018-09" db="EMBL/GenBank/DDBJ databases">
        <title>Genomic investigation of the strawberry pathogen Phytophthora fragariae indicates pathogenicity is determined by transcriptional variation in three key races.</title>
        <authorList>
            <person name="Adams T.M."/>
            <person name="Armitage A.D."/>
            <person name="Sobczyk M.K."/>
            <person name="Bates H.J."/>
            <person name="Dunwell J.M."/>
            <person name="Nellist C.F."/>
            <person name="Harrison R.J."/>
        </authorList>
    </citation>
    <scope>NUCLEOTIDE SEQUENCE [LARGE SCALE GENOMIC DNA]</scope>
    <source>
        <strain evidence="2 3">ONT-3</strain>
    </source>
</reference>
<dbReference type="Proteomes" id="UP000488956">
    <property type="component" value="Unassembled WGS sequence"/>
</dbReference>
<proteinExistence type="predicted"/>